<accession>S2E243</accession>
<dbReference type="Proteomes" id="UP000014065">
    <property type="component" value="Unassembled WGS sequence"/>
</dbReference>
<keyword evidence="2" id="KW-1185">Reference proteome</keyword>
<sequence>MNTKTILGVSFAAIFAVSMILTPAFALVMDPKNDSTGNADQDLKSFGLDGQGNPSLKVWGHAGDTKPADGSGLVNAYVLVTDDGIYAVTSHAGIEDSSEVIDDGLWHAHKVTLDENGCVTSLSEDGDAWVHGNQVTVKGTSATTVDAALIVQLTTSEGVCVGTVYDSP</sequence>
<gene>
    <name evidence="1" type="ORF">BG20_I1096</name>
</gene>
<reference evidence="1 2" key="1">
    <citation type="journal article" date="2012" name="J. Bacteriol.">
        <title>Genome Sequence of "Candidatus Nitrosoarchaeum limnia" BG20, a Low-Salinity Ammonia-Oxidizing Archaeon from the San Francisco Bay Estuary.</title>
        <authorList>
            <person name="Mosier A.C."/>
            <person name="Allen E.E."/>
            <person name="Kim M."/>
            <person name="Ferriera S."/>
            <person name="Francis C.A."/>
        </authorList>
    </citation>
    <scope>NUCLEOTIDE SEQUENCE [LARGE SCALE GENOMIC DNA]</scope>
    <source>
        <strain evidence="1 2">BG20</strain>
    </source>
</reference>
<dbReference type="AlphaFoldDB" id="S2E243"/>
<protein>
    <submittedName>
        <fullName evidence="1">Uncharacterized protein</fullName>
    </submittedName>
</protein>
<dbReference type="RefSeq" id="WP_048097179.1">
    <property type="nucleotide sequence ID" value="NZ_AHJG01000239.1"/>
</dbReference>
<proteinExistence type="predicted"/>
<dbReference type="EMBL" id="AHJG01000239">
    <property type="protein sequence ID" value="EPA04953.1"/>
    <property type="molecule type" value="Genomic_DNA"/>
</dbReference>
<evidence type="ECO:0000313" key="2">
    <source>
        <dbReference type="Proteomes" id="UP000014065"/>
    </source>
</evidence>
<organism evidence="1 2">
    <name type="scientific">Candidatus Nitrosarchaeum limnium BG20</name>
    <dbReference type="NCBI Taxonomy" id="859192"/>
    <lineage>
        <taxon>Archaea</taxon>
        <taxon>Nitrososphaerota</taxon>
        <taxon>Nitrososphaeria</taxon>
        <taxon>Nitrosopumilales</taxon>
        <taxon>Nitrosopumilaceae</taxon>
        <taxon>Nitrosarchaeum</taxon>
    </lineage>
</organism>
<evidence type="ECO:0000313" key="1">
    <source>
        <dbReference type="EMBL" id="EPA04953.1"/>
    </source>
</evidence>
<comment type="caution">
    <text evidence="1">The sequence shown here is derived from an EMBL/GenBank/DDBJ whole genome shotgun (WGS) entry which is preliminary data.</text>
</comment>
<name>S2E243_9ARCH</name>